<organism evidence="2 3">
    <name type="scientific">Funneliformis caledonium</name>
    <dbReference type="NCBI Taxonomy" id="1117310"/>
    <lineage>
        <taxon>Eukaryota</taxon>
        <taxon>Fungi</taxon>
        <taxon>Fungi incertae sedis</taxon>
        <taxon>Mucoromycota</taxon>
        <taxon>Glomeromycotina</taxon>
        <taxon>Glomeromycetes</taxon>
        <taxon>Glomerales</taxon>
        <taxon>Glomeraceae</taxon>
        <taxon>Funneliformis</taxon>
    </lineage>
</organism>
<name>A0A9N9IQT5_9GLOM</name>
<feature type="region of interest" description="Disordered" evidence="1">
    <location>
        <begin position="15"/>
        <end position="49"/>
    </location>
</feature>
<dbReference type="EMBL" id="CAJVPQ010015605">
    <property type="protein sequence ID" value="CAG8743124.1"/>
    <property type="molecule type" value="Genomic_DNA"/>
</dbReference>
<protein>
    <submittedName>
        <fullName evidence="2">15054_t:CDS:1</fullName>
    </submittedName>
</protein>
<evidence type="ECO:0000313" key="2">
    <source>
        <dbReference type="EMBL" id="CAG8743124.1"/>
    </source>
</evidence>
<reference evidence="2" key="1">
    <citation type="submission" date="2021-06" db="EMBL/GenBank/DDBJ databases">
        <authorList>
            <person name="Kallberg Y."/>
            <person name="Tangrot J."/>
            <person name="Rosling A."/>
        </authorList>
    </citation>
    <scope>NUCLEOTIDE SEQUENCE</scope>
    <source>
        <strain evidence="2">UK204</strain>
    </source>
</reference>
<feature type="compositionally biased region" description="Polar residues" evidence="1">
    <location>
        <begin position="18"/>
        <end position="41"/>
    </location>
</feature>
<dbReference type="Proteomes" id="UP000789570">
    <property type="component" value="Unassembled WGS sequence"/>
</dbReference>
<accession>A0A9N9IQT5</accession>
<gene>
    <name evidence="2" type="ORF">FCALED_LOCUS15768</name>
</gene>
<evidence type="ECO:0000313" key="3">
    <source>
        <dbReference type="Proteomes" id="UP000789570"/>
    </source>
</evidence>
<dbReference type="AlphaFoldDB" id="A0A9N9IQT5"/>
<keyword evidence="3" id="KW-1185">Reference proteome</keyword>
<proteinExistence type="predicted"/>
<feature type="non-terminal residue" evidence="2">
    <location>
        <position position="1"/>
    </location>
</feature>
<sequence length="71" mass="8119">FLYLIMVRNNKSQKTRKQFTNESDLNSNIAESSSAATQMQNADKPLRTCKRSPLPSINKVFESVPILDKKF</sequence>
<evidence type="ECO:0000256" key="1">
    <source>
        <dbReference type="SAM" id="MobiDB-lite"/>
    </source>
</evidence>
<comment type="caution">
    <text evidence="2">The sequence shown here is derived from an EMBL/GenBank/DDBJ whole genome shotgun (WGS) entry which is preliminary data.</text>
</comment>